<accession>A0A212L4W3</accession>
<dbReference type="EMBL" id="FMJC01000002">
    <property type="protein sequence ID" value="SCM72612.1"/>
    <property type="molecule type" value="Genomic_DNA"/>
</dbReference>
<sequence length="77" mass="8628">MLHISKGSFSRALSVAFFAATAKARLNPRRVVARLEHLHFFKGKMLQTVSPRDEFPVISSHIRGNEPFMQGVFSDGV</sequence>
<gene>
    <name evidence="1" type="ORF">KL86DES1_20731</name>
</gene>
<dbReference type="AlphaFoldDB" id="A0A212L4W3"/>
<proteinExistence type="predicted"/>
<organism evidence="1">
    <name type="scientific">uncultured Desulfovibrio sp</name>
    <dbReference type="NCBI Taxonomy" id="167968"/>
    <lineage>
        <taxon>Bacteria</taxon>
        <taxon>Pseudomonadati</taxon>
        <taxon>Thermodesulfobacteriota</taxon>
        <taxon>Desulfovibrionia</taxon>
        <taxon>Desulfovibrionales</taxon>
        <taxon>Desulfovibrionaceae</taxon>
        <taxon>Desulfovibrio</taxon>
        <taxon>environmental samples</taxon>
    </lineage>
</organism>
<evidence type="ECO:0000313" key="1">
    <source>
        <dbReference type="EMBL" id="SCM72612.1"/>
    </source>
</evidence>
<reference evidence="1" key="1">
    <citation type="submission" date="2016-08" db="EMBL/GenBank/DDBJ databases">
        <authorList>
            <person name="Seilhamer J.J."/>
        </authorList>
    </citation>
    <scope>NUCLEOTIDE SEQUENCE</scope>
    <source>
        <strain evidence="1">86-1</strain>
    </source>
</reference>
<name>A0A212L4W3_9BACT</name>
<protein>
    <submittedName>
        <fullName evidence="1">Uncharacterized protein</fullName>
    </submittedName>
</protein>